<keyword evidence="7" id="KW-1185">Reference proteome</keyword>
<dbReference type="InterPro" id="IPR011009">
    <property type="entry name" value="Kinase-like_dom_sf"/>
</dbReference>
<gene>
    <name evidence="6" type="ORF">ENUP19_0311G0016</name>
</gene>
<proteinExistence type="inferred from homology"/>
<keyword evidence="4" id="KW-0808">Transferase</keyword>
<organism evidence="6 7">
    <name type="scientific">Entamoeba nuttalli</name>
    <dbReference type="NCBI Taxonomy" id="412467"/>
    <lineage>
        <taxon>Eukaryota</taxon>
        <taxon>Amoebozoa</taxon>
        <taxon>Evosea</taxon>
        <taxon>Archamoebae</taxon>
        <taxon>Mastigamoebida</taxon>
        <taxon>Entamoebidae</taxon>
        <taxon>Entamoeba</taxon>
    </lineage>
</organism>
<reference evidence="6 7" key="1">
    <citation type="journal article" date="2019" name="PLoS Negl. Trop. Dis.">
        <title>Whole genome sequencing of Entamoeba nuttalli reveals mammalian host-related molecular signatures and a novel octapeptide-repeat surface protein.</title>
        <authorList>
            <person name="Tanaka M."/>
            <person name="Makiuchi T."/>
            <person name="Komiyama T."/>
            <person name="Shiina T."/>
            <person name="Osaki K."/>
            <person name="Tachibana H."/>
        </authorList>
    </citation>
    <scope>NUCLEOTIDE SEQUENCE [LARGE SCALE GENOMIC DNA]</scope>
    <source>
        <strain evidence="6 7">P19-061405</strain>
    </source>
</reference>
<feature type="binding site" evidence="3">
    <location>
        <position position="148"/>
    </location>
    <ligand>
        <name>ATP</name>
        <dbReference type="ChEBI" id="CHEBI:30616"/>
    </ligand>
</feature>
<keyword evidence="4" id="KW-0418">Kinase</keyword>
<protein>
    <recommendedName>
        <fullName evidence="5">Protein kinase domain-containing protein</fullName>
    </recommendedName>
</protein>
<keyword evidence="2 3" id="KW-0067">ATP-binding</keyword>
<keyword evidence="4" id="KW-0723">Serine/threonine-protein kinase</keyword>
<dbReference type="SMART" id="SM00220">
    <property type="entry name" value="S_TKc"/>
    <property type="match status" value="1"/>
</dbReference>
<evidence type="ECO:0000256" key="2">
    <source>
        <dbReference type="ARBA" id="ARBA00022840"/>
    </source>
</evidence>
<comment type="caution">
    <text evidence="6">The sequence shown here is derived from an EMBL/GenBank/DDBJ whole genome shotgun (WGS) entry which is preliminary data.</text>
</comment>
<evidence type="ECO:0000256" key="4">
    <source>
        <dbReference type="RuleBase" id="RU000304"/>
    </source>
</evidence>
<accession>A0ABQ0DVP6</accession>
<feature type="domain" description="Protein kinase" evidence="5">
    <location>
        <begin position="119"/>
        <end position="374"/>
    </location>
</feature>
<dbReference type="SUPFAM" id="SSF56112">
    <property type="entry name" value="Protein kinase-like (PK-like)"/>
    <property type="match status" value="1"/>
</dbReference>
<dbReference type="PROSITE" id="PS50011">
    <property type="entry name" value="PROTEIN_KINASE_DOM"/>
    <property type="match status" value="1"/>
</dbReference>
<dbReference type="PROSITE" id="PS00108">
    <property type="entry name" value="PROTEIN_KINASE_ST"/>
    <property type="match status" value="1"/>
</dbReference>
<evidence type="ECO:0000259" key="5">
    <source>
        <dbReference type="PROSITE" id="PS50011"/>
    </source>
</evidence>
<dbReference type="Pfam" id="PF00069">
    <property type="entry name" value="Pkinase"/>
    <property type="match status" value="1"/>
</dbReference>
<name>A0ABQ0DVP6_9EUKA</name>
<evidence type="ECO:0000256" key="1">
    <source>
        <dbReference type="ARBA" id="ARBA00022741"/>
    </source>
</evidence>
<evidence type="ECO:0000256" key="3">
    <source>
        <dbReference type="PROSITE-ProRule" id="PRU10141"/>
    </source>
</evidence>
<dbReference type="InterPro" id="IPR000719">
    <property type="entry name" value="Prot_kinase_dom"/>
</dbReference>
<dbReference type="EMBL" id="BAAFRS010000311">
    <property type="protein sequence ID" value="GAB1226936.1"/>
    <property type="molecule type" value="Genomic_DNA"/>
</dbReference>
<dbReference type="PANTHER" id="PTHR44167:SF25">
    <property type="entry name" value="PROTEIN KINASE DOMAIN CONTAINING PROTEIN"/>
    <property type="match status" value="1"/>
</dbReference>
<dbReference type="PROSITE" id="PS00107">
    <property type="entry name" value="PROTEIN_KINASE_ATP"/>
    <property type="match status" value="1"/>
</dbReference>
<dbReference type="InterPro" id="IPR008271">
    <property type="entry name" value="Ser/Thr_kinase_AS"/>
</dbReference>
<dbReference type="PANTHER" id="PTHR44167">
    <property type="entry name" value="OVARIAN-SPECIFIC SERINE/THREONINE-PROTEIN KINASE LOK-RELATED"/>
    <property type="match status" value="1"/>
</dbReference>
<comment type="similarity">
    <text evidence="4">Belongs to the protein kinase superfamily.</text>
</comment>
<sequence>MSATPIIETLRLEKVEEETKMICFSRRQNCCGSFQKESINENKFEIGKGNKICGLSDEKAIIELSNNQIFMTKKKGCLKDISKNLKEGENYTIGENIIFEFFVITKETFNKGIEINKRYVFDKEIGSGSFSHVYLARDKIDNQQLVIKTLKKEIINNQIYFHQFEHEISIIKKIKHPFIISYYNDYNINNNKFLVLEYAPNTLISYLNKQKSKEKKYIDLSICERIFKELCCAVQFIQKEFNLIHRDIKCENILINENGHCKLTDFGLCITVNEWEHEKIKKGGIGTPEYLAPEVRTTPAYYSFKSDCWSVGCVLYCLITGNFYKLSYNKAIFDEIKTTNSCYKMLIEKGKMLLEEDLEKRPTMINFVHQFSYFNDTERECTNYINSINEHQKSISSSEVLKINKNKSKEFPIKRLSFDNDSLTPQKKKRIKKNTSFKSSDVKMTNLFDQKKKIN</sequence>
<keyword evidence="1 3" id="KW-0547">Nucleotide-binding</keyword>
<dbReference type="InterPro" id="IPR017441">
    <property type="entry name" value="Protein_kinase_ATP_BS"/>
</dbReference>
<dbReference type="Gene3D" id="1.10.510.10">
    <property type="entry name" value="Transferase(Phosphotransferase) domain 1"/>
    <property type="match status" value="1"/>
</dbReference>
<evidence type="ECO:0000313" key="6">
    <source>
        <dbReference type="EMBL" id="GAB1226936.1"/>
    </source>
</evidence>
<dbReference type="Proteomes" id="UP001628156">
    <property type="component" value="Unassembled WGS sequence"/>
</dbReference>
<evidence type="ECO:0000313" key="7">
    <source>
        <dbReference type="Proteomes" id="UP001628156"/>
    </source>
</evidence>